<evidence type="ECO:0000259" key="5">
    <source>
        <dbReference type="Pfam" id="PF00076"/>
    </source>
</evidence>
<evidence type="ECO:0000313" key="7">
    <source>
        <dbReference type="Proteomes" id="UP001497525"/>
    </source>
</evidence>
<dbReference type="AlphaFoldDB" id="A0AAV2T9W5"/>
<keyword evidence="3" id="KW-0539">Nucleus</keyword>
<evidence type="ECO:0000313" key="6">
    <source>
        <dbReference type="EMBL" id="CAL5132824.1"/>
    </source>
</evidence>
<proteinExistence type="predicted"/>
<dbReference type="SUPFAM" id="SSF54928">
    <property type="entry name" value="RNA-binding domain, RBD"/>
    <property type="match status" value="1"/>
</dbReference>
<dbReference type="GO" id="GO:0005730">
    <property type="term" value="C:nucleolus"/>
    <property type="evidence" value="ECO:0007669"/>
    <property type="project" value="UniProtKB-SubCell"/>
</dbReference>
<dbReference type="InterPro" id="IPR035979">
    <property type="entry name" value="RBD_domain_sf"/>
</dbReference>
<gene>
    <name evidence="6" type="ORF">CDAUBV1_LOCUS5664</name>
</gene>
<feature type="compositionally biased region" description="Basic residues" evidence="4">
    <location>
        <begin position="138"/>
        <end position="147"/>
    </location>
</feature>
<protein>
    <recommendedName>
        <fullName evidence="5">RRM domain-containing protein</fullName>
    </recommendedName>
</protein>
<dbReference type="GO" id="GO:0003723">
    <property type="term" value="F:RNA binding"/>
    <property type="evidence" value="ECO:0007669"/>
    <property type="project" value="UniProtKB-KW"/>
</dbReference>
<dbReference type="PANTHER" id="PTHR46754">
    <property type="entry name" value="MKI67 FHA DOMAIN-INTERACTING NUCLEOLAR PHOSPHOPROTEIN"/>
    <property type="match status" value="1"/>
</dbReference>
<sequence length="171" mass="19822">MDPSVKYAVLKLSRLPPHFCEKEVFAYLRQFGKVEAVYMPRSKKTLKHKGYGFAKVEKDVAPIIASTVDGVLNFNKIMKCEVLSDPKWGVFRRRPQTKDNRSYEIKKQTTAALKRIVTSNSDHTEEAPKSSKPSAPTRKNHALRRRTRSFEKRIKSLQESNSEFRFKLAYQ</sequence>
<feature type="region of interest" description="Disordered" evidence="4">
    <location>
        <begin position="117"/>
        <end position="149"/>
    </location>
</feature>
<evidence type="ECO:0000256" key="2">
    <source>
        <dbReference type="ARBA" id="ARBA00022884"/>
    </source>
</evidence>
<feature type="domain" description="RRM" evidence="5">
    <location>
        <begin position="13"/>
        <end position="58"/>
    </location>
</feature>
<dbReference type="Pfam" id="PF00076">
    <property type="entry name" value="RRM_1"/>
    <property type="match status" value="1"/>
</dbReference>
<dbReference type="InterPro" id="IPR000504">
    <property type="entry name" value="RRM_dom"/>
</dbReference>
<accession>A0AAV2T9W5</accession>
<evidence type="ECO:0000256" key="3">
    <source>
        <dbReference type="ARBA" id="ARBA00023242"/>
    </source>
</evidence>
<comment type="subcellular location">
    <subcellularLocation>
        <location evidence="1">Nucleus</location>
        <location evidence="1">Nucleolus</location>
    </subcellularLocation>
</comment>
<dbReference type="Proteomes" id="UP001497525">
    <property type="component" value="Unassembled WGS sequence"/>
</dbReference>
<comment type="caution">
    <text evidence="6">The sequence shown here is derived from an EMBL/GenBank/DDBJ whole genome shotgun (WGS) entry which is preliminary data.</text>
</comment>
<evidence type="ECO:0000256" key="4">
    <source>
        <dbReference type="SAM" id="MobiDB-lite"/>
    </source>
</evidence>
<dbReference type="Gene3D" id="3.30.70.330">
    <property type="match status" value="1"/>
</dbReference>
<evidence type="ECO:0000256" key="1">
    <source>
        <dbReference type="ARBA" id="ARBA00004604"/>
    </source>
</evidence>
<dbReference type="EMBL" id="CAXLJL010000145">
    <property type="protein sequence ID" value="CAL5132824.1"/>
    <property type="molecule type" value="Genomic_DNA"/>
</dbReference>
<dbReference type="InterPro" id="IPR012677">
    <property type="entry name" value="Nucleotide-bd_a/b_plait_sf"/>
</dbReference>
<organism evidence="6 7">
    <name type="scientific">Calicophoron daubneyi</name>
    <name type="common">Rumen fluke</name>
    <name type="synonym">Paramphistomum daubneyi</name>
    <dbReference type="NCBI Taxonomy" id="300641"/>
    <lineage>
        <taxon>Eukaryota</taxon>
        <taxon>Metazoa</taxon>
        <taxon>Spiralia</taxon>
        <taxon>Lophotrochozoa</taxon>
        <taxon>Platyhelminthes</taxon>
        <taxon>Trematoda</taxon>
        <taxon>Digenea</taxon>
        <taxon>Plagiorchiida</taxon>
        <taxon>Pronocephalata</taxon>
        <taxon>Paramphistomoidea</taxon>
        <taxon>Paramphistomidae</taxon>
        <taxon>Calicophoron</taxon>
    </lineage>
</organism>
<name>A0AAV2T9W5_CALDB</name>
<keyword evidence="2" id="KW-0694">RNA-binding</keyword>
<reference evidence="6" key="1">
    <citation type="submission" date="2024-06" db="EMBL/GenBank/DDBJ databases">
        <authorList>
            <person name="Liu X."/>
            <person name="Lenzi L."/>
            <person name="Haldenby T S."/>
            <person name="Uol C."/>
        </authorList>
    </citation>
    <scope>NUCLEOTIDE SEQUENCE</scope>
</reference>